<evidence type="ECO:0000256" key="2">
    <source>
        <dbReference type="ARBA" id="ARBA00010617"/>
    </source>
</evidence>
<keyword evidence="6" id="KW-0503">Monooxygenase</keyword>
<keyword evidence="3 5" id="KW-0479">Metal-binding</keyword>
<feature type="binding site" description="axial binding residue" evidence="5">
    <location>
        <position position="469"/>
    </location>
    <ligand>
        <name>heme</name>
        <dbReference type="ChEBI" id="CHEBI:30413"/>
    </ligand>
    <ligandPart>
        <name>Fe</name>
        <dbReference type="ChEBI" id="CHEBI:18248"/>
    </ligandPart>
</feature>
<comment type="cofactor">
    <cofactor evidence="1 5">
        <name>heme</name>
        <dbReference type="ChEBI" id="CHEBI:30413"/>
    </cofactor>
</comment>
<dbReference type="PROSITE" id="PS00086">
    <property type="entry name" value="CYTOCHROME_P450"/>
    <property type="match status" value="1"/>
</dbReference>
<dbReference type="OrthoDB" id="10029320at2759"/>
<proteinExistence type="inferred from homology"/>
<reference evidence="8" key="2">
    <citation type="submission" date="2015-01" db="EMBL/GenBank/DDBJ databases">
        <title>Evolutionary Origins and Diversification of the Mycorrhizal Mutualists.</title>
        <authorList>
            <consortium name="DOE Joint Genome Institute"/>
            <consortium name="Mycorrhizal Genomics Consortium"/>
            <person name="Kohler A."/>
            <person name="Kuo A."/>
            <person name="Nagy L.G."/>
            <person name="Floudas D."/>
            <person name="Copeland A."/>
            <person name="Barry K.W."/>
            <person name="Cichocki N."/>
            <person name="Veneault-Fourrey C."/>
            <person name="LaButti K."/>
            <person name="Lindquist E.A."/>
            <person name="Lipzen A."/>
            <person name="Lundell T."/>
            <person name="Morin E."/>
            <person name="Murat C."/>
            <person name="Riley R."/>
            <person name="Ohm R."/>
            <person name="Sun H."/>
            <person name="Tunlid A."/>
            <person name="Henrissat B."/>
            <person name="Grigoriev I.V."/>
            <person name="Hibbett D.S."/>
            <person name="Martin F."/>
        </authorList>
    </citation>
    <scope>NUCLEOTIDE SEQUENCE [LARGE SCALE GENOMIC DNA]</scope>
    <source>
        <strain evidence="8">Zn</strain>
    </source>
</reference>
<dbReference type="PRINTS" id="PR00385">
    <property type="entry name" value="P450"/>
</dbReference>
<dbReference type="EMBL" id="KN832870">
    <property type="protein sequence ID" value="KIN08644.1"/>
    <property type="molecule type" value="Genomic_DNA"/>
</dbReference>
<evidence type="ECO:0008006" key="9">
    <source>
        <dbReference type="Google" id="ProtNLM"/>
    </source>
</evidence>
<dbReference type="SUPFAM" id="SSF48264">
    <property type="entry name" value="Cytochrome P450"/>
    <property type="match status" value="1"/>
</dbReference>
<dbReference type="GO" id="GO:0016705">
    <property type="term" value="F:oxidoreductase activity, acting on paired donors, with incorporation or reduction of molecular oxygen"/>
    <property type="evidence" value="ECO:0007669"/>
    <property type="project" value="InterPro"/>
</dbReference>
<dbReference type="GO" id="GO:0005506">
    <property type="term" value="F:iron ion binding"/>
    <property type="evidence" value="ECO:0007669"/>
    <property type="project" value="InterPro"/>
</dbReference>
<dbReference type="InterPro" id="IPR017972">
    <property type="entry name" value="Cyt_P450_CS"/>
</dbReference>
<dbReference type="PANTHER" id="PTHR24305">
    <property type="entry name" value="CYTOCHROME P450"/>
    <property type="match status" value="1"/>
</dbReference>
<dbReference type="HOGENOM" id="CLU_020492_1_1_1"/>
<evidence type="ECO:0000256" key="4">
    <source>
        <dbReference type="ARBA" id="ARBA00023004"/>
    </source>
</evidence>
<name>A0A0C3DBE5_OIDMZ</name>
<evidence type="ECO:0000313" key="8">
    <source>
        <dbReference type="Proteomes" id="UP000054321"/>
    </source>
</evidence>
<protein>
    <recommendedName>
        <fullName evidence="9">Cytochrome P450</fullName>
    </recommendedName>
</protein>
<dbReference type="Gene3D" id="1.10.630.10">
    <property type="entry name" value="Cytochrome P450"/>
    <property type="match status" value="1"/>
</dbReference>
<reference evidence="7 8" key="1">
    <citation type="submission" date="2014-04" db="EMBL/GenBank/DDBJ databases">
        <authorList>
            <consortium name="DOE Joint Genome Institute"/>
            <person name="Kuo A."/>
            <person name="Martino E."/>
            <person name="Perotto S."/>
            <person name="Kohler A."/>
            <person name="Nagy L.G."/>
            <person name="Floudas D."/>
            <person name="Copeland A."/>
            <person name="Barry K.W."/>
            <person name="Cichocki N."/>
            <person name="Veneault-Fourrey C."/>
            <person name="LaButti K."/>
            <person name="Lindquist E.A."/>
            <person name="Lipzen A."/>
            <person name="Lundell T."/>
            <person name="Morin E."/>
            <person name="Murat C."/>
            <person name="Sun H."/>
            <person name="Tunlid A."/>
            <person name="Henrissat B."/>
            <person name="Grigoriev I.V."/>
            <person name="Hibbett D.S."/>
            <person name="Martin F."/>
            <person name="Nordberg H.P."/>
            <person name="Cantor M.N."/>
            <person name="Hua S.X."/>
        </authorList>
    </citation>
    <scope>NUCLEOTIDE SEQUENCE [LARGE SCALE GENOMIC DNA]</scope>
    <source>
        <strain evidence="7 8">Zn</strain>
    </source>
</reference>
<keyword evidence="5 6" id="KW-0349">Heme</keyword>
<dbReference type="AlphaFoldDB" id="A0A0C3DBE5"/>
<dbReference type="STRING" id="913774.A0A0C3DBE5"/>
<dbReference type="GO" id="GO:0020037">
    <property type="term" value="F:heme binding"/>
    <property type="evidence" value="ECO:0007669"/>
    <property type="project" value="InterPro"/>
</dbReference>
<dbReference type="PANTHER" id="PTHR24305:SF232">
    <property type="entry name" value="P450, PUTATIVE (EUROFUNG)-RELATED"/>
    <property type="match status" value="1"/>
</dbReference>
<dbReference type="InterPro" id="IPR002401">
    <property type="entry name" value="Cyt_P450_E_grp-I"/>
</dbReference>
<keyword evidence="4 5" id="KW-0408">Iron</keyword>
<dbReference type="GO" id="GO:0004497">
    <property type="term" value="F:monooxygenase activity"/>
    <property type="evidence" value="ECO:0007669"/>
    <property type="project" value="UniProtKB-KW"/>
</dbReference>
<dbReference type="Proteomes" id="UP000054321">
    <property type="component" value="Unassembled WGS sequence"/>
</dbReference>
<evidence type="ECO:0000256" key="3">
    <source>
        <dbReference type="ARBA" id="ARBA00022723"/>
    </source>
</evidence>
<dbReference type="InterPro" id="IPR050121">
    <property type="entry name" value="Cytochrome_P450_monoxygenase"/>
</dbReference>
<dbReference type="InParanoid" id="A0A0C3DBE5"/>
<dbReference type="Pfam" id="PF00067">
    <property type="entry name" value="p450"/>
    <property type="match status" value="1"/>
</dbReference>
<sequence>MDKAVWARDLVEIAASRSFFRALPQPPHDLLWGHLKIIGEVAATFPPNTHPQHFYTAIAQKYNLKGIFYIDLWPIGPSSVVLNDPSVSEQVTVAHPLRQHKMVDEFLAPILGHDVIAAANGATWKKLHNAMSPAFSWSHIRNLTGVIAEEGMHFRDTLNELARVEGVFSMEETAMKLIFDVITRIVFNFSLNAQTKGSSTLDDLREMVHLAENQLSFNPFVHLVTFFKRRSVLGRLHPSILQKIRERLALLRSGNIVPSRRDPESILDLMLRDHVKDDVNMKGAGISDLPPEYTEILLTNIKGLLVGGHGTTTDTLCYIYMLLAKTPEVVRKLREEHTRVFDKDFKETMDLVLQSPAKLEELEYTAAVIKETLRLFPVGFGVREAEAGQVINHECFTIHMLTHDDRMKVNFNGQSYPIDNGLCVALNAHAVQYDPENFADPAEFKPERWIEEEIPRSHFRTFGRGSRACLGLNLAQNELKIILLMTIRDYDFECANLKPNEKPRTCYTKLDTVYGDIVFQELGLEAKPRGGMMMKVKKVGIFI</sequence>
<dbReference type="InterPro" id="IPR001128">
    <property type="entry name" value="Cyt_P450"/>
</dbReference>
<dbReference type="InterPro" id="IPR036396">
    <property type="entry name" value="Cyt_P450_sf"/>
</dbReference>
<comment type="similarity">
    <text evidence="2 6">Belongs to the cytochrome P450 family.</text>
</comment>
<gene>
    <name evidence="7" type="ORF">OIDMADRAFT_100357</name>
</gene>
<evidence type="ECO:0000313" key="7">
    <source>
        <dbReference type="EMBL" id="KIN08644.1"/>
    </source>
</evidence>
<evidence type="ECO:0000256" key="6">
    <source>
        <dbReference type="RuleBase" id="RU000461"/>
    </source>
</evidence>
<dbReference type="PRINTS" id="PR00463">
    <property type="entry name" value="EP450I"/>
</dbReference>
<evidence type="ECO:0000256" key="5">
    <source>
        <dbReference type="PIRSR" id="PIRSR602401-1"/>
    </source>
</evidence>
<keyword evidence="6" id="KW-0560">Oxidoreductase</keyword>
<evidence type="ECO:0000256" key="1">
    <source>
        <dbReference type="ARBA" id="ARBA00001971"/>
    </source>
</evidence>
<accession>A0A0C3DBE5</accession>
<keyword evidence="8" id="KW-1185">Reference proteome</keyword>
<organism evidence="7 8">
    <name type="scientific">Oidiodendron maius (strain Zn)</name>
    <dbReference type="NCBI Taxonomy" id="913774"/>
    <lineage>
        <taxon>Eukaryota</taxon>
        <taxon>Fungi</taxon>
        <taxon>Dikarya</taxon>
        <taxon>Ascomycota</taxon>
        <taxon>Pezizomycotina</taxon>
        <taxon>Leotiomycetes</taxon>
        <taxon>Leotiomycetes incertae sedis</taxon>
        <taxon>Myxotrichaceae</taxon>
        <taxon>Oidiodendron</taxon>
    </lineage>
</organism>